<dbReference type="PIRSF" id="PIRSF000709">
    <property type="entry name" value="6PFK_2-Ptase"/>
    <property type="match status" value="1"/>
</dbReference>
<name>A0A1G1YWJ1_9BACT</name>
<dbReference type="SMART" id="SM00855">
    <property type="entry name" value="PGAM"/>
    <property type="match status" value="1"/>
</dbReference>
<dbReference type="PROSITE" id="PS00175">
    <property type="entry name" value="PG_MUTASE"/>
    <property type="match status" value="1"/>
</dbReference>
<dbReference type="InterPro" id="IPR001345">
    <property type="entry name" value="PG/BPGM_mutase_AS"/>
</dbReference>
<feature type="active site" description="Tele-phosphohistidine intermediate" evidence="3">
    <location>
        <position position="8"/>
    </location>
</feature>
<dbReference type="Gene3D" id="3.40.50.1240">
    <property type="entry name" value="Phosphoglycerate mutase-like"/>
    <property type="match status" value="1"/>
</dbReference>
<protein>
    <recommendedName>
        <fullName evidence="7">Phosphoglycerate mutase</fullName>
    </recommendedName>
</protein>
<reference evidence="5 6" key="1">
    <citation type="journal article" date="2016" name="Nat. Commun.">
        <title>Thousands of microbial genomes shed light on interconnected biogeochemical processes in an aquifer system.</title>
        <authorList>
            <person name="Anantharaman K."/>
            <person name="Brown C.T."/>
            <person name="Hug L.A."/>
            <person name="Sharon I."/>
            <person name="Castelle C.J."/>
            <person name="Probst A.J."/>
            <person name="Thomas B.C."/>
            <person name="Singh A."/>
            <person name="Wilkins M.J."/>
            <person name="Karaoz U."/>
            <person name="Brodie E.L."/>
            <person name="Williams K.H."/>
            <person name="Hubbard S.S."/>
            <person name="Banfield J.F."/>
        </authorList>
    </citation>
    <scope>NUCLEOTIDE SEQUENCE [LARGE SCALE GENOMIC DNA]</scope>
</reference>
<dbReference type="EMBL" id="MHIS01000008">
    <property type="protein sequence ID" value="OGY56753.1"/>
    <property type="molecule type" value="Genomic_DNA"/>
</dbReference>
<dbReference type="InterPro" id="IPR013078">
    <property type="entry name" value="His_Pase_superF_clade-1"/>
</dbReference>
<dbReference type="InterPro" id="IPR050275">
    <property type="entry name" value="PGM_Phosphatase"/>
</dbReference>
<feature type="binding site" evidence="4">
    <location>
        <position position="93"/>
    </location>
    <ligand>
        <name>substrate</name>
    </ligand>
</feature>
<keyword evidence="1" id="KW-0324">Glycolysis</keyword>
<dbReference type="GO" id="GO:0005737">
    <property type="term" value="C:cytoplasm"/>
    <property type="evidence" value="ECO:0007669"/>
    <property type="project" value="TreeGrafter"/>
</dbReference>
<dbReference type="PANTHER" id="PTHR48100">
    <property type="entry name" value="BROAD-SPECIFICITY PHOSPHATASE YOR283W-RELATED"/>
    <property type="match status" value="1"/>
</dbReference>
<feature type="binding site" evidence="4">
    <location>
        <position position="58"/>
    </location>
    <ligand>
        <name>substrate</name>
    </ligand>
</feature>
<dbReference type="GO" id="GO:0016791">
    <property type="term" value="F:phosphatase activity"/>
    <property type="evidence" value="ECO:0007669"/>
    <property type="project" value="TreeGrafter"/>
</dbReference>
<dbReference type="AlphaFoldDB" id="A0A1G1YWJ1"/>
<gene>
    <name evidence="5" type="ORF">A2119_01790</name>
</gene>
<evidence type="ECO:0000256" key="3">
    <source>
        <dbReference type="PIRSR" id="PIRSR613078-1"/>
    </source>
</evidence>
<comment type="caution">
    <text evidence="5">The sequence shown here is derived from an EMBL/GenBank/DDBJ whole genome shotgun (WGS) entry which is preliminary data.</text>
</comment>
<evidence type="ECO:0000256" key="2">
    <source>
        <dbReference type="ARBA" id="ARBA00023235"/>
    </source>
</evidence>
<feature type="binding site" evidence="4">
    <location>
        <begin position="7"/>
        <end position="14"/>
    </location>
    <ligand>
        <name>substrate</name>
    </ligand>
</feature>
<accession>A0A1G1YWJ1</accession>
<dbReference type="Pfam" id="PF00300">
    <property type="entry name" value="His_Phos_1"/>
    <property type="match status" value="1"/>
</dbReference>
<dbReference type="Proteomes" id="UP000178179">
    <property type="component" value="Unassembled WGS sequence"/>
</dbReference>
<evidence type="ECO:0008006" key="7">
    <source>
        <dbReference type="Google" id="ProtNLM"/>
    </source>
</evidence>
<feature type="active site" description="Proton donor/acceptor" evidence="3">
    <location>
        <position position="82"/>
    </location>
</feature>
<dbReference type="PANTHER" id="PTHR48100:SF1">
    <property type="entry name" value="HISTIDINE PHOSPHATASE FAMILY PROTEIN-RELATED"/>
    <property type="match status" value="1"/>
</dbReference>
<dbReference type="SUPFAM" id="SSF53254">
    <property type="entry name" value="Phosphoglycerate mutase-like"/>
    <property type="match status" value="1"/>
</dbReference>
<evidence type="ECO:0000313" key="5">
    <source>
        <dbReference type="EMBL" id="OGY56753.1"/>
    </source>
</evidence>
<organism evidence="5 6">
    <name type="scientific">Candidatus Colwellbacteria bacterium GWA2_46_10</name>
    <dbReference type="NCBI Taxonomy" id="1797684"/>
    <lineage>
        <taxon>Bacteria</taxon>
        <taxon>Candidatus Colwelliibacteriota</taxon>
    </lineage>
</organism>
<keyword evidence="2" id="KW-0413">Isomerase</keyword>
<evidence type="ECO:0000256" key="1">
    <source>
        <dbReference type="ARBA" id="ARBA00023152"/>
    </source>
</evidence>
<dbReference type="InterPro" id="IPR029033">
    <property type="entry name" value="His_PPase_superfam"/>
</dbReference>
<proteinExistence type="predicted"/>
<dbReference type="CDD" id="cd07067">
    <property type="entry name" value="HP_PGM_like"/>
    <property type="match status" value="1"/>
</dbReference>
<sequence length="186" mass="20541">MKIILMRHGQTDYNLAGVYMGRRLDASINETGKVQMEQTIPELQSLKPEVIISSPMKRTRESAEIIGNALEIPIEFDDRITEIDIGSLSGKSKAGASSLMNLSLEAAIQQYRMGQYDYSPFGGESAKDILERTERFLKGLKQRKEKCIVIMSHGGLVRSLHGVITGNLSLVDKGIANAALIVLEYV</sequence>
<evidence type="ECO:0000313" key="6">
    <source>
        <dbReference type="Proteomes" id="UP000178179"/>
    </source>
</evidence>
<evidence type="ECO:0000256" key="4">
    <source>
        <dbReference type="PIRSR" id="PIRSR613078-2"/>
    </source>
</evidence>